<evidence type="ECO:0000256" key="1">
    <source>
        <dbReference type="SAM" id="MobiDB-lite"/>
    </source>
</evidence>
<dbReference type="EMBL" id="JAUYZG010000005">
    <property type="protein sequence ID" value="KAK2907215.1"/>
    <property type="molecule type" value="Genomic_DNA"/>
</dbReference>
<feature type="compositionally biased region" description="Pro residues" evidence="1">
    <location>
        <begin position="37"/>
        <end position="46"/>
    </location>
</feature>
<sequence length="114" mass="11953">MKRSSADCTMVEGELIADLGKGNAIVDLIDLNADQPPLLPPLPEPSVSPVLEFSPEMAPVSTSSPERDSVPMLSPKRVSVPESSQKSAPIPKFSPGSPVTPSTPERDDMGNGSD</sequence>
<dbReference type="AlphaFoldDB" id="A0AA88Q5R0"/>
<accession>A0AA88Q5R0</accession>
<name>A0AA88Q5R0_9TELE</name>
<proteinExistence type="predicted"/>
<evidence type="ECO:0000313" key="2">
    <source>
        <dbReference type="EMBL" id="KAK2907215.1"/>
    </source>
</evidence>
<comment type="caution">
    <text evidence="2">The sequence shown here is derived from an EMBL/GenBank/DDBJ whole genome shotgun (WGS) entry which is preliminary data.</text>
</comment>
<keyword evidence="3" id="KW-1185">Reference proteome</keyword>
<protein>
    <submittedName>
        <fullName evidence="2">Uncharacterized protein</fullName>
    </submittedName>
</protein>
<feature type="compositionally biased region" description="Basic and acidic residues" evidence="1">
    <location>
        <begin position="104"/>
        <end position="114"/>
    </location>
</feature>
<organism evidence="2 3">
    <name type="scientific">Cirrhinus molitorella</name>
    <name type="common">mud carp</name>
    <dbReference type="NCBI Taxonomy" id="172907"/>
    <lineage>
        <taxon>Eukaryota</taxon>
        <taxon>Metazoa</taxon>
        <taxon>Chordata</taxon>
        <taxon>Craniata</taxon>
        <taxon>Vertebrata</taxon>
        <taxon>Euteleostomi</taxon>
        <taxon>Actinopterygii</taxon>
        <taxon>Neopterygii</taxon>
        <taxon>Teleostei</taxon>
        <taxon>Ostariophysi</taxon>
        <taxon>Cypriniformes</taxon>
        <taxon>Cyprinidae</taxon>
        <taxon>Labeoninae</taxon>
        <taxon>Labeonini</taxon>
        <taxon>Cirrhinus</taxon>
    </lineage>
</organism>
<dbReference type="Proteomes" id="UP001187343">
    <property type="component" value="Unassembled WGS sequence"/>
</dbReference>
<evidence type="ECO:0000313" key="3">
    <source>
        <dbReference type="Proteomes" id="UP001187343"/>
    </source>
</evidence>
<reference evidence="2" key="1">
    <citation type="submission" date="2023-08" db="EMBL/GenBank/DDBJ databases">
        <title>Chromosome-level Genome Assembly of mud carp (Cirrhinus molitorella).</title>
        <authorList>
            <person name="Liu H."/>
        </authorList>
    </citation>
    <scope>NUCLEOTIDE SEQUENCE</scope>
    <source>
        <strain evidence="2">Prfri</strain>
        <tissue evidence="2">Muscle</tissue>
    </source>
</reference>
<feature type="region of interest" description="Disordered" evidence="1">
    <location>
        <begin position="33"/>
        <end position="114"/>
    </location>
</feature>
<gene>
    <name evidence="2" type="ORF">Q8A67_006200</name>
</gene>